<organism evidence="9 10">
    <name type="scientific">Fluoribacter dumoffii</name>
    <dbReference type="NCBI Taxonomy" id="463"/>
    <lineage>
        <taxon>Bacteria</taxon>
        <taxon>Pseudomonadati</taxon>
        <taxon>Pseudomonadota</taxon>
        <taxon>Gammaproteobacteria</taxon>
        <taxon>Legionellales</taxon>
        <taxon>Legionellaceae</taxon>
        <taxon>Fluoribacter</taxon>
    </lineage>
</organism>
<dbReference type="InterPro" id="IPR013785">
    <property type="entry name" value="Aldolase_TIM"/>
</dbReference>
<dbReference type="Proteomes" id="UP000254554">
    <property type="component" value="Unassembled WGS sequence"/>
</dbReference>
<keyword evidence="2 7" id="KW-0285">Flavoprotein</keyword>
<evidence type="ECO:0000256" key="7">
    <source>
        <dbReference type="PIRSR" id="PIRSR000138-2"/>
    </source>
</evidence>
<dbReference type="OrthoDB" id="9770452at2"/>
<dbReference type="FunFam" id="3.20.20.70:FF:000029">
    <property type="entry name" value="L-lactate dehydrogenase"/>
    <property type="match status" value="1"/>
</dbReference>
<comment type="cofactor">
    <cofactor evidence="1">
        <name>FMN</name>
        <dbReference type="ChEBI" id="CHEBI:58210"/>
    </cofactor>
</comment>
<dbReference type="STRING" id="1094715.GCA_000236165_02290"/>
<dbReference type="GO" id="GO:0033720">
    <property type="term" value="F:(S)-mandelate dehydrogenase activity"/>
    <property type="evidence" value="ECO:0007669"/>
    <property type="project" value="UniProtKB-EC"/>
</dbReference>
<dbReference type="EMBL" id="UGGT01000001">
    <property type="protein sequence ID" value="STO22359.1"/>
    <property type="molecule type" value="Genomic_DNA"/>
</dbReference>
<reference evidence="9 10" key="1">
    <citation type="submission" date="2018-06" db="EMBL/GenBank/DDBJ databases">
        <authorList>
            <consortium name="Pathogen Informatics"/>
            <person name="Doyle S."/>
        </authorList>
    </citation>
    <scope>NUCLEOTIDE SEQUENCE [LARGE SCALE GENOMIC DNA]</scope>
    <source>
        <strain evidence="9 10">NCTC11370</strain>
    </source>
</reference>
<evidence type="ECO:0000256" key="6">
    <source>
        <dbReference type="PIRSR" id="PIRSR000138-1"/>
    </source>
</evidence>
<feature type="binding site" evidence="7">
    <location>
        <position position="166"/>
    </location>
    <ligand>
        <name>glyoxylate</name>
        <dbReference type="ChEBI" id="CHEBI:36655"/>
    </ligand>
</feature>
<keyword evidence="3 7" id="KW-0288">FMN</keyword>
<evidence type="ECO:0000256" key="2">
    <source>
        <dbReference type="ARBA" id="ARBA00022630"/>
    </source>
</evidence>
<feature type="binding site" evidence="7">
    <location>
        <begin position="78"/>
        <end position="80"/>
    </location>
    <ligand>
        <name>FMN</name>
        <dbReference type="ChEBI" id="CHEBI:58210"/>
    </ligand>
</feature>
<evidence type="ECO:0000256" key="1">
    <source>
        <dbReference type="ARBA" id="ARBA00001917"/>
    </source>
</evidence>
<evidence type="ECO:0000256" key="3">
    <source>
        <dbReference type="ARBA" id="ARBA00022643"/>
    </source>
</evidence>
<dbReference type="EC" id="1.1.99.31" evidence="9"/>
<evidence type="ECO:0000313" key="9">
    <source>
        <dbReference type="EMBL" id="STO22359.1"/>
    </source>
</evidence>
<dbReference type="InterPro" id="IPR037396">
    <property type="entry name" value="FMN_HAD"/>
</dbReference>
<feature type="binding site" evidence="7">
    <location>
        <position position="225"/>
    </location>
    <ligand>
        <name>FMN</name>
        <dbReference type="ChEBI" id="CHEBI:58210"/>
    </ligand>
</feature>
<sequence>MRIPATVSDYRLLAKRKLSKKIFDFIDAGAGDEITKRNNRDAFDNISLRPLCLKDVSCIVTATCLLGLEQTFPLLIAPTAFHQLLDEEGEVSTAKAAGFCGIPMVVSSMSNRSLEDIAHFSSNENLWLQVYIFKNRELTASLIHRAEKSGYKAILITVGVPITGKRDRNIRNPFVLPPELSTGNFTSTANSEVLHQFTAHEFDPSLTWKDIEWVQSLTALPIILKGILNPLDAEKACSLNVAGIVVSNHGGRQLDTAMSTITALSDVVRTVAGRTMILLDGGIERGTDMFKALALGADAVLAGRSILWALAVNGREGVQSMLALLREELETTMMLTGCRDIQEIKQLGNDICCMGMKTFYEN</sequence>
<dbReference type="GO" id="GO:0010181">
    <property type="term" value="F:FMN binding"/>
    <property type="evidence" value="ECO:0007669"/>
    <property type="project" value="InterPro"/>
</dbReference>
<dbReference type="PANTHER" id="PTHR10578:SF107">
    <property type="entry name" value="2-HYDROXYACID OXIDASE 1"/>
    <property type="match status" value="1"/>
</dbReference>
<gene>
    <name evidence="9" type="primary">mdlB</name>
    <name evidence="9" type="ORF">NCTC11370_02446</name>
</gene>
<dbReference type="PANTHER" id="PTHR10578">
    <property type="entry name" value="S -2-HYDROXY-ACID OXIDASE-RELATED"/>
    <property type="match status" value="1"/>
</dbReference>
<dbReference type="InterPro" id="IPR008259">
    <property type="entry name" value="FMN_hydac_DH_AS"/>
</dbReference>
<dbReference type="RefSeq" id="WP_010654468.1">
    <property type="nucleotide sequence ID" value="NZ_JAPHOS010000001.1"/>
</dbReference>
<feature type="domain" description="FMN hydroxy acid dehydrogenase" evidence="8">
    <location>
        <begin position="1"/>
        <end position="354"/>
    </location>
</feature>
<evidence type="ECO:0000313" key="10">
    <source>
        <dbReference type="Proteomes" id="UP000254554"/>
    </source>
</evidence>
<dbReference type="PROSITE" id="PS51349">
    <property type="entry name" value="FMN_HYDROXY_ACID_DH_2"/>
    <property type="match status" value="1"/>
</dbReference>
<dbReference type="InterPro" id="IPR000262">
    <property type="entry name" value="FMN-dep_DH"/>
</dbReference>
<feature type="binding site" evidence="7">
    <location>
        <position position="131"/>
    </location>
    <ligand>
        <name>glyoxylate</name>
        <dbReference type="ChEBI" id="CHEBI:36655"/>
    </ligand>
</feature>
<dbReference type="CDD" id="cd02809">
    <property type="entry name" value="alpha_hydroxyacid_oxid_FMN"/>
    <property type="match status" value="1"/>
</dbReference>
<feature type="active site" description="Proton acceptor" evidence="6">
    <location>
        <position position="249"/>
    </location>
</feature>
<feature type="binding site" evidence="7">
    <location>
        <position position="247"/>
    </location>
    <ligand>
        <name>FMN</name>
        <dbReference type="ChEBI" id="CHEBI:58210"/>
    </ligand>
</feature>
<proteinExistence type="inferred from homology"/>
<dbReference type="SUPFAM" id="SSF51395">
    <property type="entry name" value="FMN-linked oxidoreductases"/>
    <property type="match status" value="1"/>
</dbReference>
<dbReference type="Pfam" id="PF01070">
    <property type="entry name" value="FMN_dh"/>
    <property type="match status" value="1"/>
</dbReference>
<feature type="binding site" evidence="7">
    <location>
        <position position="129"/>
    </location>
    <ligand>
        <name>FMN</name>
        <dbReference type="ChEBI" id="CHEBI:58210"/>
    </ligand>
</feature>
<dbReference type="GeneID" id="93293213"/>
<keyword evidence="10" id="KW-1185">Reference proteome</keyword>
<dbReference type="InterPro" id="IPR012133">
    <property type="entry name" value="Alpha-hydoxy_acid_DH_FMN"/>
</dbReference>
<evidence type="ECO:0000256" key="5">
    <source>
        <dbReference type="ARBA" id="ARBA00024042"/>
    </source>
</evidence>
<evidence type="ECO:0000259" key="8">
    <source>
        <dbReference type="PROSITE" id="PS51349"/>
    </source>
</evidence>
<feature type="binding site" evidence="7">
    <location>
        <position position="249"/>
    </location>
    <ligand>
        <name>glyoxylate</name>
        <dbReference type="ChEBI" id="CHEBI:36655"/>
    </ligand>
</feature>
<protein>
    <submittedName>
        <fullName evidence="9">(S)-mandelate dehydrogenase</fullName>
        <ecNumber evidence="9">1.1.99.31</ecNumber>
    </submittedName>
</protein>
<feature type="binding site" evidence="7">
    <location>
        <begin position="303"/>
        <end position="304"/>
    </location>
    <ligand>
        <name>FMN</name>
        <dbReference type="ChEBI" id="CHEBI:58210"/>
    </ligand>
</feature>
<feature type="binding site" evidence="7">
    <location>
        <position position="157"/>
    </location>
    <ligand>
        <name>FMN</name>
        <dbReference type="ChEBI" id="CHEBI:58210"/>
    </ligand>
</feature>
<accession>A0A377GCL5</accession>
<dbReference type="PROSITE" id="PS00557">
    <property type="entry name" value="FMN_HYDROXY_ACID_DH_1"/>
    <property type="match status" value="1"/>
</dbReference>
<dbReference type="PIRSF" id="PIRSF000138">
    <property type="entry name" value="Al-hdrx_acd_dh"/>
    <property type="match status" value="1"/>
</dbReference>
<evidence type="ECO:0000256" key="4">
    <source>
        <dbReference type="ARBA" id="ARBA00023002"/>
    </source>
</evidence>
<feature type="binding site" evidence="7">
    <location>
        <position position="107"/>
    </location>
    <ligand>
        <name>FMN</name>
        <dbReference type="ChEBI" id="CHEBI:58210"/>
    </ligand>
</feature>
<dbReference type="Gene3D" id="3.20.20.70">
    <property type="entry name" value="Aldolase class I"/>
    <property type="match status" value="1"/>
</dbReference>
<comment type="similarity">
    <text evidence="5">Belongs to the FMN-dependent alpha-hydroxy acid dehydrogenase family.</text>
</comment>
<name>A0A377GCL5_9GAMM</name>
<dbReference type="AlphaFoldDB" id="A0A377GCL5"/>
<keyword evidence="4 9" id="KW-0560">Oxidoreductase</keyword>
<feature type="binding site" evidence="7">
    <location>
        <position position="252"/>
    </location>
    <ligand>
        <name>glyoxylate</name>
        <dbReference type="ChEBI" id="CHEBI:36655"/>
    </ligand>
</feature>